<dbReference type="Proteomes" id="UP000216624">
    <property type="component" value="Unassembled WGS sequence"/>
</dbReference>
<dbReference type="eggNOG" id="ENOG502TGVZ">
    <property type="taxonomic scope" value="Eukaryota"/>
</dbReference>
<dbReference type="PANTHER" id="PTHR47516">
    <property type="entry name" value="SERPENTINE RECEPTOR, CLASS U-RELATED"/>
    <property type="match status" value="1"/>
</dbReference>
<dbReference type="KEGG" id="crq:GCK72_019548"/>
<keyword evidence="2" id="KW-1185">Reference proteome</keyword>
<gene>
    <name evidence="1" type="ORF">FL82_17641</name>
</gene>
<dbReference type="Pfam" id="PF10322">
    <property type="entry name" value="7TM_GPCR_Sru"/>
    <property type="match status" value="1"/>
</dbReference>
<comment type="caution">
    <text evidence="1">The sequence shown here is derived from an EMBL/GenBank/DDBJ whole genome shotgun (WGS) entry which is preliminary data.</text>
</comment>
<dbReference type="HOGENOM" id="CLU_049496_1_0_1"/>
<accession>A0A260Z346</accession>
<dbReference type="OrthoDB" id="5807521at2759"/>
<organism evidence="1 2">
    <name type="scientific">Caenorhabditis remanei</name>
    <name type="common">Caenorhabditis vulgaris</name>
    <dbReference type="NCBI Taxonomy" id="31234"/>
    <lineage>
        <taxon>Eukaryota</taxon>
        <taxon>Metazoa</taxon>
        <taxon>Ecdysozoa</taxon>
        <taxon>Nematoda</taxon>
        <taxon>Chromadorea</taxon>
        <taxon>Rhabditida</taxon>
        <taxon>Rhabditina</taxon>
        <taxon>Rhabditomorpha</taxon>
        <taxon>Rhabditoidea</taxon>
        <taxon>Rhabditidae</taxon>
        <taxon>Peloderinae</taxon>
        <taxon>Caenorhabditis</taxon>
    </lineage>
</organism>
<reference evidence="1" key="1">
    <citation type="submission" date="2017-08" db="EMBL/GenBank/DDBJ databases">
        <authorList>
            <person name="de Groot N.N."/>
        </authorList>
    </citation>
    <scope>NUCLEOTIDE SEQUENCE [LARGE SCALE GENOMIC DNA]</scope>
    <source>
        <strain evidence="1">PX439</strain>
    </source>
</reference>
<protein>
    <submittedName>
        <fullName evidence="1">Uncharacterized protein</fullName>
    </submittedName>
</protein>
<evidence type="ECO:0000313" key="2">
    <source>
        <dbReference type="Proteomes" id="UP000216624"/>
    </source>
</evidence>
<name>A0A260Z346_CAERE</name>
<evidence type="ECO:0000313" key="1">
    <source>
        <dbReference type="EMBL" id="OZF80120.1"/>
    </source>
</evidence>
<dbReference type="CTD" id="9839412"/>
<dbReference type="PANTHER" id="PTHR47516:SF2">
    <property type="entry name" value="SERPENTINE RECEPTOR CLASS GAMMA"/>
    <property type="match status" value="1"/>
</dbReference>
<proteinExistence type="predicted"/>
<sequence length="327" mass="38196">MSNEFDLSDFSITEQAEYRRFKFQFNWLFFYVLGMVCYSVLPMFIYFKILFFILTEKKTVKRSIMRAEIFDSFLYMQFWNIVLIIADFSMIRIPYTTFFTKYFATENPQVLMKFIVFLYFWATYASQLFTLLFCALRVSVLYAVPETTTETISKYVPPIIVTSTLFAALPHLSSEILCLQLTEPYSYGSFLIISVLHATNKIVLVSNLSFYITVAMILIVLNMLMLLKIRRNNSMNAFQSTTKSAKVERTLTVTMIILLFPMIFGYLVSIGEIFRIPQFSYVLLFRALVQDFRVHIVTCYFYSTNPVFKATSPQSSVIHVSHVSRLT</sequence>
<dbReference type="InterPro" id="IPR003839">
    <property type="entry name" value="7TM_GPCR_serpentine_rcpt_Sru"/>
</dbReference>
<feature type="non-terminal residue" evidence="1">
    <location>
        <position position="1"/>
    </location>
</feature>
<dbReference type="EMBL" id="NMWX01000394">
    <property type="protein sequence ID" value="OZF80120.1"/>
    <property type="molecule type" value="Genomic_DNA"/>
</dbReference>